<keyword evidence="3" id="KW-0645">Protease</keyword>
<dbReference type="EC" id="3.4.21.1" evidence="13"/>
<dbReference type="GO" id="GO:0006508">
    <property type="term" value="P:proteolysis"/>
    <property type="evidence" value="ECO:0007669"/>
    <property type="project" value="UniProtKB-KW"/>
</dbReference>
<dbReference type="Proteomes" id="UP001381693">
    <property type="component" value="Unassembled WGS sequence"/>
</dbReference>
<dbReference type="InterPro" id="IPR043504">
    <property type="entry name" value="Peptidase_S1_PA_chymotrypsin"/>
</dbReference>
<reference evidence="13 14" key="1">
    <citation type="submission" date="2023-11" db="EMBL/GenBank/DDBJ databases">
        <title>Halocaridina rubra genome assembly.</title>
        <authorList>
            <person name="Smith C."/>
        </authorList>
    </citation>
    <scope>NUCLEOTIDE SEQUENCE [LARGE SCALE GENOMIC DNA]</scope>
    <source>
        <strain evidence="13">EP-1</strain>
        <tissue evidence="13">Whole</tissue>
    </source>
</reference>
<evidence type="ECO:0000256" key="4">
    <source>
        <dbReference type="ARBA" id="ARBA00022729"/>
    </source>
</evidence>
<dbReference type="InterPro" id="IPR001314">
    <property type="entry name" value="Peptidase_S1A"/>
</dbReference>
<gene>
    <name evidence="13" type="primary">Tpsg1_2</name>
    <name evidence="13" type="ORF">SK128_003988</name>
</gene>
<evidence type="ECO:0000256" key="3">
    <source>
        <dbReference type="ARBA" id="ARBA00022670"/>
    </source>
</evidence>
<evidence type="ECO:0000256" key="10">
    <source>
        <dbReference type="SAM" id="MobiDB-lite"/>
    </source>
</evidence>
<keyword evidence="6" id="KW-0720">Serine protease</keyword>
<keyword evidence="14" id="KW-1185">Reference proteome</keyword>
<keyword evidence="4 11" id="KW-0732">Signal</keyword>
<dbReference type="InterPro" id="IPR009003">
    <property type="entry name" value="Peptidase_S1_PA"/>
</dbReference>
<feature type="chain" id="PRO_5043026586" evidence="11">
    <location>
        <begin position="20"/>
        <end position="474"/>
    </location>
</feature>
<evidence type="ECO:0000256" key="11">
    <source>
        <dbReference type="SAM" id="SignalP"/>
    </source>
</evidence>
<dbReference type="InterPro" id="IPR051487">
    <property type="entry name" value="Ser/Thr_Proteases_Immune/Dev"/>
</dbReference>
<feature type="region of interest" description="Disordered" evidence="10">
    <location>
        <begin position="110"/>
        <end position="206"/>
    </location>
</feature>
<dbReference type="PANTHER" id="PTHR24256">
    <property type="entry name" value="TRYPTASE-RELATED"/>
    <property type="match status" value="1"/>
</dbReference>
<dbReference type="CDD" id="cd00190">
    <property type="entry name" value="Tryp_SPc"/>
    <property type="match status" value="1"/>
</dbReference>
<comment type="subcellular location">
    <subcellularLocation>
        <location evidence="1">Secreted</location>
    </subcellularLocation>
</comment>
<dbReference type="GO" id="GO:0004252">
    <property type="term" value="F:serine-type endopeptidase activity"/>
    <property type="evidence" value="ECO:0007669"/>
    <property type="project" value="UniProtKB-EC"/>
</dbReference>
<evidence type="ECO:0000313" key="14">
    <source>
        <dbReference type="Proteomes" id="UP001381693"/>
    </source>
</evidence>
<evidence type="ECO:0000256" key="8">
    <source>
        <dbReference type="ARBA" id="ARBA00023157"/>
    </source>
</evidence>
<dbReference type="InterPro" id="IPR018114">
    <property type="entry name" value="TRYPSIN_HIS"/>
</dbReference>
<evidence type="ECO:0000256" key="7">
    <source>
        <dbReference type="ARBA" id="ARBA00023145"/>
    </source>
</evidence>
<sequence>MITRRTILSLLLWVCFTYAQLEEDSGQATTLGPIIRNNGQAMCGVKGPSFYRSKTEIPGITSEQEDASGEETIPSDEGDDEATQVPILNFSNIGESLHPDTLTANLKNEEGENQSLPSDDLINSAESYDSDSDNLKIEVGENPSISDTNSDNLKIEKTETLSGPSSNIRNSEGCNEKYKENLKNEEVVKPPVSSGDSGNSSSDPFLSTSDWGVPHLSDTLFAEYAGEHSHFMSKITFGVVAGVREFPWQVALAINGKFQCGGSLISDNHVLTASHCVISYRNVPSAIELSLGDWDLRSSGDGQNLKVKVVRVTTHPNYNKHTLQNDVAVLKLDRKVTFNERIRPICLPASNFNLDGHEAIVTGWGRNENKKLQPQLHHLRARVLNNTICDQRWTTQGAPKGFIVNTMMCMDTTNGDSCNADSGGPSIYEYPDGSGQYIQVGIVAFGSGSCTDAHLPGVYMRVTHFTKWIRQQLF</sequence>
<keyword evidence="7" id="KW-0865">Zymogen</keyword>
<comment type="caution">
    <text evidence="13">The sequence shown here is derived from an EMBL/GenBank/DDBJ whole genome shotgun (WGS) entry which is preliminary data.</text>
</comment>
<keyword evidence="5 13" id="KW-0378">Hydrolase</keyword>
<feature type="compositionally biased region" description="Low complexity" evidence="10">
    <location>
        <begin position="193"/>
        <end position="203"/>
    </location>
</feature>
<feature type="compositionally biased region" description="Polar residues" evidence="10">
    <location>
        <begin position="160"/>
        <end position="173"/>
    </location>
</feature>
<evidence type="ECO:0000256" key="1">
    <source>
        <dbReference type="ARBA" id="ARBA00004613"/>
    </source>
</evidence>
<dbReference type="SMART" id="SM00020">
    <property type="entry name" value="Tryp_SPc"/>
    <property type="match status" value="1"/>
</dbReference>
<dbReference type="Gene3D" id="2.40.10.10">
    <property type="entry name" value="Trypsin-like serine proteases"/>
    <property type="match status" value="1"/>
</dbReference>
<evidence type="ECO:0000256" key="5">
    <source>
        <dbReference type="ARBA" id="ARBA00022801"/>
    </source>
</evidence>
<evidence type="ECO:0000256" key="9">
    <source>
        <dbReference type="ARBA" id="ARBA00024195"/>
    </source>
</evidence>
<keyword evidence="8" id="KW-1015">Disulfide bond</keyword>
<evidence type="ECO:0000313" key="13">
    <source>
        <dbReference type="EMBL" id="KAK7070344.1"/>
    </source>
</evidence>
<dbReference type="Pfam" id="PF00089">
    <property type="entry name" value="Trypsin"/>
    <property type="match status" value="1"/>
</dbReference>
<feature type="region of interest" description="Disordered" evidence="10">
    <location>
        <begin position="56"/>
        <end position="81"/>
    </location>
</feature>
<evidence type="ECO:0000259" key="12">
    <source>
        <dbReference type="PROSITE" id="PS50240"/>
    </source>
</evidence>
<feature type="domain" description="Peptidase S1" evidence="12">
    <location>
        <begin position="235"/>
        <end position="474"/>
    </location>
</feature>
<dbReference type="EMBL" id="JAXCGZ010015415">
    <property type="protein sequence ID" value="KAK7070344.1"/>
    <property type="molecule type" value="Genomic_DNA"/>
</dbReference>
<dbReference type="GO" id="GO:0005576">
    <property type="term" value="C:extracellular region"/>
    <property type="evidence" value="ECO:0007669"/>
    <property type="project" value="UniProtKB-SubCell"/>
</dbReference>
<comment type="similarity">
    <text evidence="9">Belongs to the peptidase S1 family. CLIP subfamily.</text>
</comment>
<feature type="compositionally biased region" description="Polar residues" evidence="10">
    <location>
        <begin position="143"/>
        <end position="152"/>
    </location>
</feature>
<proteinExistence type="inferred from homology"/>
<dbReference type="AlphaFoldDB" id="A0AAN9A0X2"/>
<feature type="compositionally biased region" description="Basic and acidic residues" evidence="10">
    <location>
        <begin position="174"/>
        <end position="188"/>
    </location>
</feature>
<feature type="signal peptide" evidence="11">
    <location>
        <begin position="1"/>
        <end position="19"/>
    </location>
</feature>
<dbReference type="PROSITE" id="PS50240">
    <property type="entry name" value="TRYPSIN_DOM"/>
    <property type="match status" value="1"/>
</dbReference>
<organism evidence="13 14">
    <name type="scientific">Halocaridina rubra</name>
    <name type="common">Hawaiian red shrimp</name>
    <dbReference type="NCBI Taxonomy" id="373956"/>
    <lineage>
        <taxon>Eukaryota</taxon>
        <taxon>Metazoa</taxon>
        <taxon>Ecdysozoa</taxon>
        <taxon>Arthropoda</taxon>
        <taxon>Crustacea</taxon>
        <taxon>Multicrustacea</taxon>
        <taxon>Malacostraca</taxon>
        <taxon>Eumalacostraca</taxon>
        <taxon>Eucarida</taxon>
        <taxon>Decapoda</taxon>
        <taxon>Pleocyemata</taxon>
        <taxon>Caridea</taxon>
        <taxon>Atyoidea</taxon>
        <taxon>Atyidae</taxon>
        <taxon>Halocaridina</taxon>
    </lineage>
</organism>
<name>A0AAN9A0X2_HALRR</name>
<dbReference type="PROSITE" id="PS00134">
    <property type="entry name" value="TRYPSIN_HIS"/>
    <property type="match status" value="1"/>
</dbReference>
<keyword evidence="2" id="KW-0964">Secreted</keyword>
<accession>A0AAN9A0X2</accession>
<dbReference type="SUPFAM" id="SSF50494">
    <property type="entry name" value="Trypsin-like serine proteases"/>
    <property type="match status" value="1"/>
</dbReference>
<evidence type="ECO:0000256" key="2">
    <source>
        <dbReference type="ARBA" id="ARBA00022525"/>
    </source>
</evidence>
<dbReference type="PRINTS" id="PR00722">
    <property type="entry name" value="CHYMOTRYPSIN"/>
</dbReference>
<evidence type="ECO:0000256" key="6">
    <source>
        <dbReference type="ARBA" id="ARBA00022825"/>
    </source>
</evidence>
<feature type="compositionally biased region" description="Acidic residues" evidence="10">
    <location>
        <begin position="63"/>
        <end position="81"/>
    </location>
</feature>
<protein>
    <submittedName>
        <fullName evidence="13">Tryptase gamma</fullName>
        <ecNumber evidence="13">3.4.21.1</ecNumber>
    </submittedName>
</protein>
<dbReference type="InterPro" id="IPR001254">
    <property type="entry name" value="Trypsin_dom"/>
</dbReference>
<dbReference type="FunFam" id="2.40.10.10:FF:000146">
    <property type="entry name" value="Serine protease 53"/>
    <property type="match status" value="1"/>
</dbReference>